<dbReference type="Proteomes" id="UP000266841">
    <property type="component" value="Unassembled WGS sequence"/>
</dbReference>
<comment type="caution">
    <text evidence="4">The sequence shown here is derived from an EMBL/GenBank/DDBJ whole genome shotgun (WGS) entry which is preliminary data.</text>
</comment>
<dbReference type="GO" id="GO:0005737">
    <property type="term" value="C:cytoplasm"/>
    <property type="evidence" value="ECO:0007669"/>
    <property type="project" value="TreeGrafter"/>
</dbReference>
<dbReference type="GO" id="GO:0051017">
    <property type="term" value="P:actin filament bundle assembly"/>
    <property type="evidence" value="ECO:0007669"/>
    <property type="project" value="TreeGrafter"/>
</dbReference>
<sequence>MKTRLHDLINGLRRGANTESEVLAEIKARPESAEQKDTSDSLLYPLHMACHHNLPTPIILALIGACPPVAKVQDRQGCYPLHWAVNAVGSAGVIRSLVRAYPDAARHRDNYGKLPMHYVNECSNLSAEAFQELRKAYPAAVQDRDAHGNVPLNASVIDGGYSHAPAEVLEALEEANPEAKSEKRSVSNLPGRFQTLGRRVSLSQVMFDEARSDVLEGSDDGISPEDYIRELESRQSTDSFKNL</sequence>
<protein>
    <submittedName>
        <fullName evidence="4">Uncharacterized protein</fullName>
    </submittedName>
</protein>
<dbReference type="PANTHER" id="PTHR24153:SF8">
    <property type="entry name" value="FORKED, ISOFORM F"/>
    <property type="match status" value="1"/>
</dbReference>
<dbReference type="InterPro" id="IPR036770">
    <property type="entry name" value="Ankyrin_rpt-contain_sf"/>
</dbReference>
<accession>K0RIJ4</accession>
<proteinExistence type="predicted"/>
<evidence type="ECO:0000313" key="4">
    <source>
        <dbReference type="EMBL" id="EJK46497.1"/>
    </source>
</evidence>
<feature type="region of interest" description="Disordered" evidence="3">
    <location>
        <begin position="213"/>
        <end position="243"/>
    </location>
</feature>
<reference evidence="4 5" key="1">
    <citation type="journal article" date="2012" name="Genome Biol.">
        <title>Genome and low-iron response of an oceanic diatom adapted to chronic iron limitation.</title>
        <authorList>
            <person name="Lommer M."/>
            <person name="Specht M."/>
            <person name="Roy A.S."/>
            <person name="Kraemer L."/>
            <person name="Andreson R."/>
            <person name="Gutowska M.A."/>
            <person name="Wolf J."/>
            <person name="Bergner S.V."/>
            <person name="Schilhabel M.B."/>
            <person name="Klostermeier U.C."/>
            <person name="Beiko R.G."/>
            <person name="Rosenstiel P."/>
            <person name="Hippler M."/>
            <person name="Laroche J."/>
        </authorList>
    </citation>
    <scope>NUCLEOTIDE SEQUENCE [LARGE SCALE GENOMIC DNA]</scope>
    <source>
        <strain evidence="4 5">CCMP1005</strain>
    </source>
</reference>
<evidence type="ECO:0000256" key="1">
    <source>
        <dbReference type="ARBA" id="ARBA00022737"/>
    </source>
</evidence>
<dbReference type="EMBL" id="AGNL01047723">
    <property type="protein sequence ID" value="EJK46497.1"/>
    <property type="molecule type" value="Genomic_DNA"/>
</dbReference>
<dbReference type="Gene3D" id="1.25.40.20">
    <property type="entry name" value="Ankyrin repeat-containing domain"/>
    <property type="match status" value="1"/>
</dbReference>
<dbReference type="GO" id="GO:0051015">
    <property type="term" value="F:actin filament binding"/>
    <property type="evidence" value="ECO:0007669"/>
    <property type="project" value="TreeGrafter"/>
</dbReference>
<organism evidence="4 5">
    <name type="scientific">Thalassiosira oceanica</name>
    <name type="common">Marine diatom</name>
    <dbReference type="NCBI Taxonomy" id="159749"/>
    <lineage>
        <taxon>Eukaryota</taxon>
        <taxon>Sar</taxon>
        <taxon>Stramenopiles</taxon>
        <taxon>Ochrophyta</taxon>
        <taxon>Bacillariophyta</taxon>
        <taxon>Coscinodiscophyceae</taxon>
        <taxon>Thalassiosirophycidae</taxon>
        <taxon>Thalassiosirales</taxon>
        <taxon>Thalassiosiraceae</taxon>
        <taxon>Thalassiosira</taxon>
    </lineage>
</organism>
<name>K0RIJ4_THAOC</name>
<keyword evidence="5" id="KW-1185">Reference proteome</keyword>
<dbReference type="AlphaFoldDB" id="K0RIJ4"/>
<dbReference type="PANTHER" id="PTHR24153">
    <property type="entry name" value="ESPIN"/>
    <property type="match status" value="1"/>
</dbReference>
<dbReference type="SUPFAM" id="SSF48403">
    <property type="entry name" value="Ankyrin repeat"/>
    <property type="match status" value="1"/>
</dbReference>
<keyword evidence="2" id="KW-0040">ANK repeat</keyword>
<evidence type="ECO:0000256" key="2">
    <source>
        <dbReference type="ARBA" id="ARBA00023043"/>
    </source>
</evidence>
<evidence type="ECO:0000256" key="3">
    <source>
        <dbReference type="SAM" id="MobiDB-lite"/>
    </source>
</evidence>
<feature type="compositionally biased region" description="Basic and acidic residues" evidence="3">
    <location>
        <begin position="226"/>
        <end position="235"/>
    </location>
</feature>
<evidence type="ECO:0000313" key="5">
    <source>
        <dbReference type="Proteomes" id="UP000266841"/>
    </source>
</evidence>
<dbReference type="InterPro" id="IPR052420">
    <property type="entry name" value="Espin/Espin-like"/>
</dbReference>
<keyword evidence="1" id="KW-0677">Repeat</keyword>
<dbReference type="OrthoDB" id="1847170at2759"/>
<gene>
    <name evidence="4" type="ORF">THAOC_34830</name>
</gene>